<evidence type="ECO:0000313" key="1">
    <source>
        <dbReference type="EMBL" id="ARK30096.1"/>
    </source>
</evidence>
<dbReference type="STRING" id="199441.BkAM31D_09645"/>
<proteinExistence type="predicted"/>
<dbReference type="RefSeq" id="WP_066159912.1">
    <property type="nucleotide sequence ID" value="NZ_CP020814.1"/>
</dbReference>
<dbReference type="Proteomes" id="UP000193006">
    <property type="component" value="Chromosome"/>
</dbReference>
<evidence type="ECO:0000313" key="2">
    <source>
        <dbReference type="Proteomes" id="UP000193006"/>
    </source>
</evidence>
<dbReference type="AlphaFoldDB" id="A0A1X9M9L3"/>
<reference evidence="1 2" key="1">
    <citation type="submission" date="2017-04" db="EMBL/GenBank/DDBJ databases">
        <title>Bacillus krulwichiae AM31D Genome sequencing and assembly.</title>
        <authorList>
            <person name="Krulwich T.A."/>
            <person name="Anastor L."/>
            <person name="Ehrlich R."/>
            <person name="Ehrlich G.D."/>
            <person name="Janto B."/>
        </authorList>
    </citation>
    <scope>NUCLEOTIDE SEQUENCE [LARGE SCALE GENOMIC DNA]</scope>
    <source>
        <strain evidence="1 2">AM31D</strain>
    </source>
</reference>
<protein>
    <submittedName>
        <fullName evidence="1">Uncharacterized protein</fullName>
    </submittedName>
</protein>
<sequence length="85" mass="10241">MVRYTFAFTTHAKKRCIQRNIDRSQLCRHLLSIPYNEEKNKKREWPVPNSKLLVIFSDSDFQRIIITVSYQKIKKGRDRNEAEKN</sequence>
<dbReference type="KEGG" id="bkw:BkAM31D_09645"/>
<name>A0A1X9M9L3_9BACI</name>
<organism evidence="1 2">
    <name type="scientific">Halalkalibacter krulwichiae</name>
    <dbReference type="NCBI Taxonomy" id="199441"/>
    <lineage>
        <taxon>Bacteria</taxon>
        <taxon>Bacillati</taxon>
        <taxon>Bacillota</taxon>
        <taxon>Bacilli</taxon>
        <taxon>Bacillales</taxon>
        <taxon>Bacillaceae</taxon>
        <taxon>Halalkalibacter</taxon>
    </lineage>
</organism>
<gene>
    <name evidence="1" type="ORF">BkAM31D_09645</name>
</gene>
<dbReference type="EMBL" id="CP020814">
    <property type="protein sequence ID" value="ARK30096.1"/>
    <property type="molecule type" value="Genomic_DNA"/>
</dbReference>
<accession>A0A1X9M9L3</accession>
<keyword evidence="2" id="KW-1185">Reference proteome</keyword>